<sequence length="264" mass="27989">MTRRDFSERDIHMALDGELPGEERMAYDAWLEANPEMKARSARYIADRAAMRAAFAGVVDEPVPARLRQAVFGQAPVKAPAWRSRWWLSAAAAVMLALGGLGGYVAGVDSIARGGGDDDQLAEQAIAAHVIYAAEKRHAVEVPASDKDHLQTWLSNRVGLKLVAPDLAAEGFDLVGGRLLPAGGQGKAAMLLYEDAKGERISLYVTAESSEASKGTYTAEGGGPEAVYWLDKGYACAVVGSLPPERLSDVAKSAYGQLVAGISS</sequence>
<gene>
    <name evidence="2" type="ORF">MPL3356_290077</name>
</gene>
<name>A0A090DW56_MESPL</name>
<proteinExistence type="predicted"/>
<evidence type="ECO:0008006" key="4">
    <source>
        <dbReference type="Google" id="ProtNLM"/>
    </source>
</evidence>
<feature type="transmembrane region" description="Helical" evidence="1">
    <location>
        <begin position="86"/>
        <end position="106"/>
    </location>
</feature>
<keyword evidence="1" id="KW-1133">Transmembrane helix</keyword>
<dbReference type="AlphaFoldDB" id="A0A090DW56"/>
<keyword evidence="1" id="KW-0472">Membrane</keyword>
<reference evidence="3" key="1">
    <citation type="submission" date="2014-08" db="EMBL/GenBank/DDBJ databases">
        <authorList>
            <person name="Moulin L."/>
        </authorList>
    </citation>
    <scope>NUCLEOTIDE SEQUENCE [LARGE SCALE GENOMIC DNA]</scope>
</reference>
<organism evidence="2 3">
    <name type="scientific">Mesorhizobium plurifarium</name>
    <dbReference type="NCBI Taxonomy" id="69974"/>
    <lineage>
        <taxon>Bacteria</taxon>
        <taxon>Pseudomonadati</taxon>
        <taxon>Pseudomonadota</taxon>
        <taxon>Alphaproteobacteria</taxon>
        <taxon>Hyphomicrobiales</taxon>
        <taxon>Phyllobacteriaceae</taxon>
        <taxon>Mesorhizobium</taxon>
    </lineage>
</organism>
<dbReference type="EMBL" id="CCMZ01000022">
    <property type="protein sequence ID" value="CDX18987.1"/>
    <property type="molecule type" value="Genomic_DNA"/>
</dbReference>
<dbReference type="Proteomes" id="UP000045285">
    <property type="component" value="Unassembled WGS sequence"/>
</dbReference>
<evidence type="ECO:0000313" key="2">
    <source>
        <dbReference type="EMBL" id="CDX18987.1"/>
    </source>
</evidence>
<evidence type="ECO:0000256" key="1">
    <source>
        <dbReference type="SAM" id="Phobius"/>
    </source>
</evidence>
<evidence type="ECO:0000313" key="3">
    <source>
        <dbReference type="Proteomes" id="UP000045285"/>
    </source>
</evidence>
<keyword evidence="3" id="KW-1185">Reference proteome</keyword>
<dbReference type="STRING" id="69974.MPLDJ20_150510"/>
<protein>
    <recommendedName>
        <fullName evidence="4">Anti-sigma factor</fullName>
    </recommendedName>
</protein>
<keyword evidence="1" id="KW-0812">Transmembrane</keyword>
<accession>A0A090DW56</accession>